<organism evidence="1 2">
    <name type="scientific">Desulfacinum infernum DSM 9756</name>
    <dbReference type="NCBI Taxonomy" id="1121391"/>
    <lineage>
        <taxon>Bacteria</taxon>
        <taxon>Pseudomonadati</taxon>
        <taxon>Thermodesulfobacteriota</taxon>
        <taxon>Syntrophobacteria</taxon>
        <taxon>Syntrophobacterales</taxon>
        <taxon>Syntrophobacteraceae</taxon>
        <taxon>Desulfacinum</taxon>
    </lineage>
</organism>
<proteinExistence type="predicted"/>
<keyword evidence="2" id="KW-1185">Reference proteome</keyword>
<name>A0A1M5IH09_9BACT</name>
<dbReference type="Proteomes" id="UP000184076">
    <property type="component" value="Unassembled WGS sequence"/>
</dbReference>
<sequence>MMSKYEIHRAIQERVLEECEEKGHPAFDVMTRCLPAFYTHVINPPSHADWLLSSHIKEIASRFEQVSWPTTDKAIEDTFLPPTRAEILAILSEASYRAPLTYEAMAIMSNTLVEVCEEEGIKQDAITRESLSEFERLELLDRLKRSGVGKPRVAALREMNRQMKREIAAEKKKRKPAMAVGM</sequence>
<accession>A0A1M5IH09</accession>
<dbReference type="AlphaFoldDB" id="A0A1M5IH09"/>
<protein>
    <submittedName>
        <fullName evidence="1">Uncharacterized protein</fullName>
    </submittedName>
</protein>
<evidence type="ECO:0000313" key="1">
    <source>
        <dbReference type="EMBL" id="SHG27582.1"/>
    </source>
</evidence>
<gene>
    <name evidence="1" type="ORF">SAMN02745206_03599</name>
</gene>
<evidence type="ECO:0000313" key="2">
    <source>
        <dbReference type="Proteomes" id="UP000184076"/>
    </source>
</evidence>
<reference evidence="2" key="1">
    <citation type="submission" date="2016-11" db="EMBL/GenBank/DDBJ databases">
        <authorList>
            <person name="Varghese N."/>
            <person name="Submissions S."/>
        </authorList>
    </citation>
    <scope>NUCLEOTIDE SEQUENCE [LARGE SCALE GENOMIC DNA]</scope>
    <source>
        <strain evidence="2">DSM 9756</strain>
    </source>
</reference>
<dbReference type="EMBL" id="FQVB01000056">
    <property type="protein sequence ID" value="SHG27582.1"/>
    <property type="molecule type" value="Genomic_DNA"/>
</dbReference>